<evidence type="ECO:0000313" key="1">
    <source>
        <dbReference type="EMBL" id="BDI54871.1"/>
    </source>
</evidence>
<protein>
    <submittedName>
        <fullName evidence="1">Uncharacterized protein</fullName>
    </submittedName>
</protein>
<reference evidence="1 2" key="1">
    <citation type="journal article" date="2022" name="Nat. Microbiol.">
        <title>Three families of Asgard archaeal viruses identified in metagenome-assembled genomes.</title>
        <authorList>
            <person name="Medvedeva S."/>
            <person name="Sun J."/>
            <person name="Yutin N."/>
            <person name="Koonin E.V."/>
            <person name="Nunoura T."/>
            <person name="Rinke C."/>
            <person name="Krupovic M."/>
        </authorList>
    </citation>
    <scope>NUCLEOTIDE SEQUENCE [LARGE SCALE GENOMIC DNA]</scope>
    <source>
        <strain evidence="1">VerdaV1</strain>
    </source>
</reference>
<name>A0AA35G7A7_9CAUD</name>
<dbReference type="KEGG" id="vg:80402180"/>
<accession>A0AA35G7A7</accession>
<organism evidence="1 2">
    <name type="scientific">Lokiarchaeia virus VerdaV1</name>
    <dbReference type="NCBI Taxonomy" id="3070170"/>
    <lineage>
        <taxon>Viruses</taxon>
        <taxon>Duplodnaviria</taxon>
        <taxon>Heunggongvirae</taxon>
        <taxon>Uroviricota</taxon>
        <taxon>Caudoviricetes</taxon>
        <taxon>Verdandiviridae</taxon>
        <taxon>Dolusvirus</taxon>
        <taxon>Dolusvirus shimokitaense</taxon>
    </lineage>
</organism>
<sequence>MEIKTLEVSKEKIKYAIFRNTGRVALALRTYEIENGKVEESIYEINDEEFPIIADFIYQFVDNNDNEINTDSIYNIFELIKGVY</sequence>
<dbReference type="RefSeq" id="YP_010772467.1">
    <property type="nucleotide sequence ID" value="NC_074644.1"/>
</dbReference>
<keyword evidence="2" id="KW-1185">Reference proteome</keyword>
<dbReference type="EMBL" id="LC711077">
    <property type="protein sequence ID" value="BDI54871.1"/>
    <property type="molecule type" value="Genomic_DNA"/>
</dbReference>
<dbReference type="Proteomes" id="UP001162252">
    <property type="component" value="Segment"/>
</dbReference>
<dbReference type="GeneID" id="80402180"/>
<evidence type="ECO:0000313" key="2">
    <source>
        <dbReference type="Proteomes" id="UP001162252"/>
    </source>
</evidence>
<proteinExistence type="predicted"/>